<evidence type="ECO:0000256" key="2">
    <source>
        <dbReference type="SAM" id="SignalP"/>
    </source>
</evidence>
<evidence type="ECO:0000259" key="3">
    <source>
        <dbReference type="SMART" id="SM00646"/>
    </source>
</evidence>
<dbReference type="PANTHER" id="PTHR30404">
    <property type="entry name" value="N-ACETYLMURAMOYL-L-ALANINE AMIDASE"/>
    <property type="match status" value="1"/>
</dbReference>
<dbReference type="RefSeq" id="WP_209862236.1">
    <property type="nucleotide sequence ID" value="NZ_JAGGLD010000003.1"/>
</dbReference>
<feature type="domain" description="MurNAc-LAA" evidence="3">
    <location>
        <begin position="126"/>
        <end position="227"/>
    </location>
</feature>
<comment type="caution">
    <text evidence="4">The sequence shown here is derived from an EMBL/GenBank/DDBJ whole genome shotgun (WGS) entry which is preliminary data.</text>
</comment>
<dbReference type="SMART" id="SM00646">
    <property type="entry name" value="Ami_3"/>
    <property type="match status" value="1"/>
</dbReference>
<organism evidence="4 5">
    <name type="scientific">Paenibacillus shirakamiensis</name>
    <dbReference type="NCBI Taxonomy" id="1265935"/>
    <lineage>
        <taxon>Bacteria</taxon>
        <taxon>Bacillati</taxon>
        <taxon>Bacillota</taxon>
        <taxon>Bacilli</taxon>
        <taxon>Bacillales</taxon>
        <taxon>Paenibacillaceae</taxon>
        <taxon>Paenibacillus</taxon>
    </lineage>
</organism>
<sequence length="233" mass="26052">MKRKTSLLLAASIALSCFTPWSSEVQAKPQDIERLAKHAFPDSVVLIDVGHGGIDGGTSFEKILEKDINLDVSRKLYMILRSQGFKAVLNRSEDYALSDDNRWLKSRSRHMRDLAQRKGLSQEITTAVVVSLHVNWGRNSIKRGALVLHQDEGRSVLLAHAIQDHLDHYYDINSSPVLGKPFYLLKHTEVPAVIVEMGFLSNPLDRSIMVRTKGQTELAEAIASGITAYFTEI</sequence>
<evidence type="ECO:0000256" key="1">
    <source>
        <dbReference type="ARBA" id="ARBA00022801"/>
    </source>
</evidence>
<proteinExistence type="predicted"/>
<evidence type="ECO:0000313" key="4">
    <source>
        <dbReference type="EMBL" id="MBP2001254.1"/>
    </source>
</evidence>
<name>A0ABS4JKX3_9BACL</name>
<keyword evidence="5" id="KW-1185">Reference proteome</keyword>
<gene>
    <name evidence="4" type="ORF">J2Z69_002297</name>
</gene>
<dbReference type="InterPro" id="IPR002508">
    <property type="entry name" value="MurNAc-LAA_cat"/>
</dbReference>
<dbReference type="CDD" id="cd02696">
    <property type="entry name" value="MurNAc-LAA"/>
    <property type="match status" value="1"/>
</dbReference>
<dbReference type="PANTHER" id="PTHR30404:SF0">
    <property type="entry name" value="N-ACETYLMURAMOYL-L-ALANINE AMIDASE AMIC"/>
    <property type="match status" value="1"/>
</dbReference>
<dbReference type="Proteomes" id="UP001519288">
    <property type="component" value="Unassembled WGS sequence"/>
</dbReference>
<evidence type="ECO:0000313" key="5">
    <source>
        <dbReference type="Proteomes" id="UP001519288"/>
    </source>
</evidence>
<dbReference type="PROSITE" id="PS51257">
    <property type="entry name" value="PROKAR_LIPOPROTEIN"/>
    <property type="match status" value="1"/>
</dbReference>
<protein>
    <submittedName>
        <fullName evidence="4">N-acetylmuramoyl-L-alanine amidase CwlD</fullName>
    </submittedName>
</protein>
<dbReference type="Gene3D" id="3.40.630.40">
    <property type="entry name" value="Zn-dependent exopeptidases"/>
    <property type="match status" value="1"/>
</dbReference>
<feature type="chain" id="PRO_5046976374" evidence="2">
    <location>
        <begin position="28"/>
        <end position="233"/>
    </location>
</feature>
<feature type="signal peptide" evidence="2">
    <location>
        <begin position="1"/>
        <end position="27"/>
    </location>
</feature>
<accession>A0ABS4JKX3</accession>
<dbReference type="Pfam" id="PF01520">
    <property type="entry name" value="Amidase_3"/>
    <property type="match status" value="1"/>
</dbReference>
<reference evidence="4 5" key="1">
    <citation type="submission" date="2021-03" db="EMBL/GenBank/DDBJ databases">
        <title>Genomic Encyclopedia of Type Strains, Phase IV (KMG-IV): sequencing the most valuable type-strain genomes for metagenomic binning, comparative biology and taxonomic classification.</title>
        <authorList>
            <person name="Goeker M."/>
        </authorList>
    </citation>
    <scope>NUCLEOTIDE SEQUENCE [LARGE SCALE GENOMIC DNA]</scope>
    <source>
        <strain evidence="4 5">DSM 26806</strain>
    </source>
</reference>
<dbReference type="SUPFAM" id="SSF53187">
    <property type="entry name" value="Zn-dependent exopeptidases"/>
    <property type="match status" value="1"/>
</dbReference>
<dbReference type="InterPro" id="IPR050695">
    <property type="entry name" value="N-acetylmuramoyl_amidase_3"/>
</dbReference>
<dbReference type="EMBL" id="JAGGLD010000003">
    <property type="protein sequence ID" value="MBP2001254.1"/>
    <property type="molecule type" value="Genomic_DNA"/>
</dbReference>
<keyword evidence="1" id="KW-0378">Hydrolase</keyword>
<keyword evidence="2" id="KW-0732">Signal</keyword>